<sequence length="231" mass="26486">MDNQWVTRVINIRASLDQSPVTKRLVYNISHAALQLITAEVSSLGKSRFGAKCLFILRKTQGLPCACEILYCHKNCSHISLDSIHEHGKHLSMDPVHEKVAAVFDWEDLFEKIRMKYEACTELQKHFMLKMLIEIADPSKTTMQEPKGKFATRGRPTNAQTKEQKKKDESTKRDLSEWERQCSRTDFTSASKKVPFKAKKKAPVKSHMTDEVKIIDLPDLNVLPNLNDMDE</sequence>
<protein>
    <submittedName>
        <fullName evidence="2">Uncharacterized protein</fullName>
    </submittedName>
</protein>
<keyword evidence="3" id="KW-1185">Reference proteome</keyword>
<gene>
    <name evidence="2" type="ORF">MKW98_000982</name>
</gene>
<feature type="region of interest" description="Disordered" evidence="1">
    <location>
        <begin position="142"/>
        <end position="181"/>
    </location>
</feature>
<feature type="compositionally biased region" description="Basic and acidic residues" evidence="1">
    <location>
        <begin position="162"/>
        <end position="181"/>
    </location>
</feature>
<evidence type="ECO:0000256" key="1">
    <source>
        <dbReference type="SAM" id="MobiDB-lite"/>
    </source>
</evidence>
<accession>A0AAD4XDU6</accession>
<proteinExistence type="predicted"/>
<reference evidence="2" key="1">
    <citation type="submission" date="2022-04" db="EMBL/GenBank/DDBJ databases">
        <title>A functionally conserved STORR gene fusion in Papaver species that diverged 16.8 million years ago.</title>
        <authorList>
            <person name="Catania T."/>
        </authorList>
    </citation>
    <scope>NUCLEOTIDE SEQUENCE</scope>
    <source>
        <strain evidence="2">S-188037</strain>
    </source>
</reference>
<evidence type="ECO:0000313" key="2">
    <source>
        <dbReference type="EMBL" id="KAI3900082.1"/>
    </source>
</evidence>
<comment type="caution">
    <text evidence="2">The sequence shown here is derived from an EMBL/GenBank/DDBJ whole genome shotgun (WGS) entry which is preliminary data.</text>
</comment>
<organism evidence="2 3">
    <name type="scientific">Papaver atlanticum</name>
    <dbReference type="NCBI Taxonomy" id="357466"/>
    <lineage>
        <taxon>Eukaryota</taxon>
        <taxon>Viridiplantae</taxon>
        <taxon>Streptophyta</taxon>
        <taxon>Embryophyta</taxon>
        <taxon>Tracheophyta</taxon>
        <taxon>Spermatophyta</taxon>
        <taxon>Magnoliopsida</taxon>
        <taxon>Ranunculales</taxon>
        <taxon>Papaveraceae</taxon>
        <taxon>Papaveroideae</taxon>
        <taxon>Papaver</taxon>
    </lineage>
</organism>
<dbReference type="EMBL" id="JAJJMB010011750">
    <property type="protein sequence ID" value="KAI3900082.1"/>
    <property type="molecule type" value="Genomic_DNA"/>
</dbReference>
<dbReference type="AlphaFoldDB" id="A0AAD4XDU6"/>
<dbReference type="Proteomes" id="UP001202328">
    <property type="component" value="Unassembled WGS sequence"/>
</dbReference>
<evidence type="ECO:0000313" key="3">
    <source>
        <dbReference type="Proteomes" id="UP001202328"/>
    </source>
</evidence>
<name>A0AAD4XDU6_9MAGN</name>